<keyword evidence="1" id="KW-0812">Transmembrane</keyword>
<sequence>MPYRQRGSLIIELVLGVFVIGVGVLALLGASQRWLQFSVAASPSEVEQRAAIERQRLQLQLVRYGQFTRQQ</sequence>
<feature type="transmembrane region" description="Helical" evidence="1">
    <location>
        <begin position="9"/>
        <end position="30"/>
    </location>
</feature>
<keyword evidence="1" id="KW-1133">Transmembrane helix</keyword>
<evidence type="ECO:0000313" key="2">
    <source>
        <dbReference type="EMBL" id="SDB46766.1"/>
    </source>
</evidence>
<evidence type="ECO:0000313" key="3">
    <source>
        <dbReference type="Proteomes" id="UP000199626"/>
    </source>
</evidence>
<protein>
    <submittedName>
        <fullName evidence="2">Uncharacterized protein</fullName>
    </submittedName>
</protein>
<keyword evidence="1" id="KW-0472">Membrane</keyword>
<dbReference type="EMBL" id="FMXN01000011">
    <property type="protein sequence ID" value="SDB46766.1"/>
    <property type="molecule type" value="Genomic_DNA"/>
</dbReference>
<gene>
    <name evidence="2" type="ORF">SAMN02927930_01817</name>
</gene>
<dbReference type="STRING" id="1159017.SAMN02927930_01817"/>
<name>A0A1G6DNS5_9GAMM</name>
<dbReference type="RefSeq" id="WP_092593739.1">
    <property type="nucleotide sequence ID" value="NZ_FMXN01000011.1"/>
</dbReference>
<keyword evidence="3" id="KW-1185">Reference proteome</keyword>
<dbReference type="Proteomes" id="UP000199626">
    <property type="component" value="Unassembled WGS sequence"/>
</dbReference>
<organism evidence="2 3">
    <name type="scientific">Pseudidiomarina indica</name>
    <dbReference type="NCBI Taxonomy" id="1159017"/>
    <lineage>
        <taxon>Bacteria</taxon>
        <taxon>Pseudomonadati</taxon>
        <taxon>Pseudomonadota</taxon>
        <taxon>Gammaproteobacteria</taxon>
        <taxon>Alteromonadales</taxon>
        <taxon>Idiomarinaceae</taxon>
        <taxon>Pseudidiomarina</taxon>
    </lineage>
</organism>
<dbReference type="AlphaFoldDB" id="A0A1G6DNS5"/>
<proteinExistence type="predicted"/>
<evidence type="ECO:0000256" key="1">
    <source>
        <dbReference type="SAM" id="Phobius"/>
    </source>
</evidence>
<accession>A0A1G6DNS5</accession>
<reference evidence="3" key="1">
    <citation type="submission" date="2016-10" db="EMBL/GenBank/DDBJ databases">
        <authorList>
            <person name="Varghese N."/>
            <person name="Submissions S."/>
        </authorList>
    </citation>
    <scope>NUCLEOTIDE SEQUENCE [LARGE SCALE GENOMIC DNA]</scope>
    <source>
        <strain evidence="3">CGMCC 1.10824</strain>
    </source>
</reference>